<dbReference type="Pfam" id="PF04616">
    <property type="entry name" value="Glyco_hydro_43"/>
    <property type="match status" value="1"/>
</dbReference>
<dbReference type="SUPFAM" id="SSF49899">
    <property type="entry name" value="Concanavalin A-like lectins/glucanases"/>
    <property type="match status" value="1"/>
</dbReference>
<evidence type="ECO:0000256" key="1">
    <source>
        <dbReference type="ARBA" id="ARBA00009865"/>
    </source>
</evidence>
<name>A0ABT9TYE6_PAEHA</name>
<gene>
    <name evidence="6" type="ORF">J2T15_001359</name>
</gene>
<dbReference type="InterPro" id="IPR051795">
    <property type="entry name" value="Glycosyl_Hydrlase_43"/>
</dbReference>
<keyword evidence="3 4" id="KW-0326">Glycosidase</keyword>
<evidence type="ECO:0000259" key="5">
    <source>
        <dbReference type="Pfam" id="PF17851"/>
    </source>
</evidence>
<dbReference type="RefSeq" id="WP_307202266.1">
    <property type="nucleotide sequence ID" value="NZ_JAUSSU010000002.1"/>
</dbReference>
<accession>A0ABT9TYE6</accession>
<proteinExistence type="inferred from homology"/>
<keyword evidence="7" id="KW-1185">Reference proteome</keyword>
<dbReference type="EMBL" id="JAUSSU010000002">
    <property type="protein sequence ID" value="MDQ0111926.1"/>
    <property type="molecule type" value="Genomic_DNA"/>
</dbReference>
<sequence>MQPTNQMIHNPILPGFQPDPSFVRAGEDYYIATSTFEWFPGVQIHHSRDLIHWELLPQPLTRLEQLDLRGIPSSGGVWAPALSYYDGLFYLLYTNVAARKSVYKDLRNYLVTAENINGPWSDPIFLNGSGFDPYLFHDSDGTKWVLNMQWDFRDNHKRFGGIVMQQYDPRQQKLVGPVNTIYKGTDIGVTEGPQLFQKGGYYYLLVAEGGTGANHAATLARSRHIEGPYETDPDYPIMTTRSDPDYPLQNAGHGSLVETHTGEWYMVHICSRPFEGTKLNPLGRETSIQLCRWTEDGWLRLDHEGRLPALTVPAPQFAQDTQAFPARTEKDDFNKEELDHVYQTLRVPADPSWLSLTERPGYLRLHGRESLLSWHRQSMVARRLSHFRCTVETRMEYDPEHFMQMAGLVFYYDEADFYYLRVTQDDERGRMLGVVRSKAGKYEESRQLEINVDTWESYYLRAIVRDRELRFFASPDGDTWHTVSDTLDIGTLSDEYGGKLGFTGTMIGLSAQDLNGSMKHADFDYFIYRPFLEE</sequence>
<dbReference type="CDD" id="cd09000">
    <property type="entry name" value="GH43_SXA-like"/>
    <property type="match status" value="1"/>
</dbReference>
<dbReference type="Gene3D" id="2.60.120.200">
    <property type="match status" value="1"/>
</dbReference>
<keyword evidence="2 4" id="KW-0378">Hydrolase</keyword>
<evidence type="ECO:0000313" key="6">
    <source>
        <dbReference type="EMBL" id="MDQ0111926.1"/>
    </source>
</evidence>
<dbReference type="PANTHER" id="PTHR42812:SF12">
    <property type="entry name" value="BETA-XYLOSIDASE-RELATED"/>
    <property type="match status" value="1"/>
</dbReference>
<comment type="caution">
    <text evidence="6">The sequence shown here is derived from an EMBL/GenBank/DDBJ whole genome shotgun (WGS) entry which is preliminary data.</text>
</comment>
<dbReference type="Proteomes" id="UP001229346">
    <property type="component" value="Unassembled WGS sequence"/>
</dbReference>
<protein>
    <submittedName>
        <fullName evidence="6">Xylan 1,4-beta-xylosidase</fullName>
        <ecNumber evidence="6">3.2.1.37</ecNumber>
    </submittedName>
</protein>
<evidence type="ECO:0000256" key="4">
    <source>
        <dbReference type="RuleBase" id="RU361187"/>
    </source>
</evidence>
<dbReference type="SUPFAM" id="SSF75005">
    <property type="entry name" value="Arabinanase/levansucrase/invertase"/>
    <property type="match status" value="1"/>
</dbReference>
<evidence type="ECO:0000256" key="2">
    <source>
        <dbReference type="ARBA" id="ARBA00022801"/>
    </source>
</evidence>
<feature type="domain" description="Beta-xylosidase C-terminal Concanavalin A-like" evidence="5">
    <location>
        <begin position="330"/>
        <end position="529"/>
    </location>
</feature>
<dbReference type="InterPro" id="IPR013320">
    <property type="entry name" value="ConA-like_dom_sf"/>
</dbReference>
<dbReference type="Pfam" id="PF17851">
    <property type="entry name" value="GH43_C2"/>
    <property type="match status" value="1"/>
</dbReference>
<dbReference type="InterPro" id="IPR023296">
    <property type="entry name" value="Glyco_hydro_beta-prop_sf"/>
</dbReference>
<dbReference type="PANTHER" id="PTHR42812">
    <property type="entry name" value="BETA-XYLOSIDASE"/>
    <property type="match status" value="1"/>
</dbReference>
<dbReference type="Gene3D" id="2.115.10.20">
    <property type="entry name" value="Glycosyl hydrolase domain, family 43"/>
    <property type="match status" value="1"/>
</dbReference>
<dbReference type="InterPro" id="IPR006710">
    <property type="entry name" value="Glyco_hydro_43"/>
</dbReference>
<organism evidence="6 7">
    <name type="scientific">Paenibacillus harenae</name>
    <dbReference type="NCBI Taxonomy" id="306543"/>
    <lineage>
        <taxon>Bacteria</taxon>
        <taxon>Bacillati</taxon>
        <taxon>Bacillota</taxon>
        <taxon>Bacilli</taxon>
        <taxon>Bacillales</taxon>
        <taxon>Paenibacillaceae</taxon>
        <taxon>Paenibacillus</taxon>
    </lineage>
</organism>
<dbReference type="EC" id="3.2.1.37" evidence="6"/>
<reference evidence="6 7" key="1">
    <citation type="submission" date="2023-07" db="EMBL/GenBank/DDBJ databases">
        <title>Sorghum-associated microbial communities from plants grown in Nebraska, USA.</title>
        <authorList>
            <person name="Schachtman D."/>
        </authorList>
    </citation>
    <scope>NUCLEOTIDE SEQUENCE [LARGE SCALE GENOMIC DNA]</scope>
    <source>
        <strain evidence="6 7">CC482</strain>
    </source>
</reference>
<evidence type="ECO:0000256" key="3">
    <source>
        <dbReference type="ARBA" id="ARBA00023295"/>
    </source>
</evidence>
<dbReference type="InterPro" id="IPR041542">
    <property type="entry name" value="GH43_C2"/>
</dbReference>
<dbReference type="GO" id="GO:0009044">
    <property type="term" value="F:xylan 1,4-beta-xylosidase activity"/>
    <property type="evidence" value="ECO:0007669"/>
    <property type="project" value="UniProtKB-EC"/>
</dbReference>
<evidence type="ECO:0000313" key="7">
    <source>
        <dbReference type="Proteomes" id="UP001229346"/>
    </source>
</evidence>
<comment type="similarity">
    <text evidence="1 4">Belongs to the glycosyl hydrolase 43 family.</text>
</comment>